<dbReference type="EMBL" id="BJNY01000005">
    <property type="protein sequence ID" value="GED05537.1"/>
    <property type="molecule type" value="Genomic_DNA"/>
</dbReference>
<comment type="subcellular location">
    <subcellularLocation>
        <location evidence="1">Cell membrane</location>
        <topology evidence="1">Multi-pass membrane protein</topology>
    </subcellularLocation>
</comment>
<feature type="transmembrane region" description="Helical" evidence="7">
    <location>
        <begin position="309"/>
        <end position="338"/>
    </location>
</feature>
<feature type="domain" description="ABC3 transporter permease C-terminal" evidence="8">
    <location>
        <begin position="266"/>
        <end position="387"/>
    </location>
</feature>
<keyword evidence="3 7" id="KW-0812">Transmembrane</keyword>
<reference evidence="10 11" key="1">
    <citation type="submission" date="2019-06" db="EMBL/GenBank/DDBJ databases">
        <title>Whole genome shotgun sequence of Glutamicibacter uratoxydans NBRC 15515.</title>
        <authorList>
            <person name="Hosoyama A."/>
            <person name="Uohara A."/>
            <person name="Ohji S."/>
            <person name="Ichikawa N."/>
        </authorList>
    </citation>
    <scope>NUCLEOTIDE SEQUENCE [LARGE SCALE GENOMIC DNA]</scope>
    <source>
        <strain evidence="10 11">NBRC 15515</strain>
    </source>
</reference>
<keyword evidence="4 7" id="KW-1133">Transmembrane helix</keyword>
<comment type="similarity">
    <text evidence="6">Belongs to the ABC-4 integral membrane protein family.</text>
</comment>
<dbReference type="GO" id="GO:0022857">
    <property type="term" value="F:transmembrane transporter activity"/>
    <property type="evidence" value="ECO:0007669"/>
    <property type="project" value="TreeGrafter"/>
</dbReference>
<accession>A0A4Y4DLP6</accession>
<dbReference type="GO" id="GO:0005886">
    <property type="term" value="C:plasma membrane"/>
    <property type="evidence" value="ECO:0007669"/>
    <property type="project" value="UniProtKB-SubCell"/>
</dbReference>
<feature type="transmembrane region" description="Helical" evidence="7">
    <location>
        <begin position="350"/>
        <end position="375"/>
    </location>
</feature>
<feature type="transmembrane region" description="Helical" evidence="7">
    <location>
        <begin position="704"/>
        <end position="733"/>
    </location>
</feature>
<comment type="caution">
    <text evidence="10">The sequence shown here is derived from an EMBL/GenBank/DDBJ whole genome shotgun (WGS) entry which is preliminary data.</text>
</comment>
<feature type="transmembrane region" description="Helical" evidence="7">
    <location>
        <begin position="754"/>
        <end position="779"/>
    </location>
</feature>
<evidence type="ECO:0000256" key="6">
    <source>
        <dbReference type="ARBA" id="ARBA00038076"/>
    </source>
</evidence>
<keyword evidence="2" id="KW-1003">Cell membrane</keyword>
<dbReference type="AlphaFoldDB" id="A0A4Y4DLP6"/>
<name>A0A4Y4DLP6_GLUUR</name>
<evidence type="ECO:0000256" key="2">
    <source>
        <dbReference type="ARBA" id="ARBA00022475"/>
    </source>
</evidence>
<evidence type="ECO:0000259" key="8">
    <source>
        <dbReference type="Pfam" id="PF02687"/>
    </source>
</evidence>
<organism evidence="10 11">
    <name type="scientific">Glutamicibacter uratoxydans</name>
    <name type="common">Arthrobacter uratoxydans</name>
    <dbReference type="NCBI Taxonomy" id="43667"/>
    <lineage>
        <taxon>Bacteria</taxon>
        <taxon>Bacillati</taxon>
        <taxon>Actinomycetota</taxon>
        <taxon>Actinomycetes</taxon>
        <taxon>Micrococcales</taxon>
        <taxon>Micrococcaceae</taxon>
        <taxon>Glutamicibacter</taxon>
    </lineage>
</organism>
<protein>
    <submittedName>
        <fullName evidence="10">ABC transporter permease</fullName>
    </submittedName>
</protein>
<feature type="transmembrane region" description="Helical" evidence="7">
    <location>
        <begin position="262"/>
        <end position="288"/>
    </location>
</feature>
<dbReference type="Pfam" id="PF02687">
    <property type="entry name" value="FtsX"/>
    <property type="match status" value="2"/>
</dbReference>
<feature type="domain" description="ABC3 transporter permease C-terminal" evidence="8">
    <location>
        <begin position="712"/>
        <end position="829"/>
    </location>
</feature>
<dbReference type="PANTHER" id="PTHR30572:SF4">
    <property type="entry name" value="ABC TRANSPORTER PERMEASE YTRF"/>
    <property type="match status" value="1"/>
</dbReference>
<dbReference type="InterPro" id="IPR003838">
    <property type="entry name" value="ABC3_permease_C"/>
</dbReference>
<evidence type="ECO:0000256" key="3">
    <source>
        <dbReference type="ARBA" id="ARBA00022692"/>
    </source>
</evidence>
<keyword evidence="5 7" id="KW-0472">Membrane</keyword>
<evidence type="ECO:0000313" key="10">
    <source>
        <dbReference type="EMBL" id="GED05537.1"/>
    </source>
</evidence>
<feature type="transmembrane region" description="Helical" evidence="7">
    <location>
        <begin position="408"/>
        <end position="427"/>
    </location>
</feature>
<evidence type="ECO:0000259" key="9">
    <source>
        <dbReference type="Pfam" id="PF12704"/>
    </source>
</evidence>
<feature type="transmembrane region" description="Helical" evidence="7">
    <location>
        <begin position="487"/>
        <end position="506"/>
    </location>
</feature>
<dbReference type="PANTHER" id="PTHR30572">
    <property type="entry name" value="MEMBRANE COMPONENT OF TRANSPORTER-RELATED"/>
    <property type="match status" value="1"/>
</dbReference>
<evidence type="ECO:0000256" key="7">
    <source>
        <dbReference type="SAM" id="Phobius"/>
    </source>
</evidence>
<feature type="domain" description="MacB-like periplasmic core" evidence="9">
    <location>
        <begin position="19"/>
        <end position="227"/>
    </location>
</feature>
<proteinExistence type="inferred from homology"/>
<feature type="transmembrane region" description="Helical" evidence="7">
    <location>
        <begin position="799"/>
        <end position="818"/>
    </location>
</feature>
<evidence type="ECO:0000256" key="1">
    <source>
        <dbReference type="ARBA" id="ARBA00004651"/>
    </source>
</evidence>
<evidence type="ECO:0000256" key="4">
    <source>
        <dbReference type="ARBA" id="ARBA00022989"/>
    </source>
</evidence>
<evidence type="ECO:0000313" key="11">
    <source>
        <dbReference type="Proteomes" id="UP000316612"/>
    </source>
</evidence>
<dbReference type="RefSeq" id="WP_141362715.1">
    <property type="nucleotide sequence ID" value="NZ_BAAAJL010000008.1"/>
</dbReference>
<gene>
    <name evidence="10" type="ORF">AUR04nite_10690</name>
</gene>
<feature type="transmembrane region" description="Helical" evidence="7">
    <location>
        <begin position="16"/>
        <end position="36"/>
    </location>
</feature>
<keyword evidence="11" id="KW-1185">Reference proteome</keyword>
<evidence type="ECO:0000256" key="5">
    <source>
        <dbReference type="ARBA" id="ARBA00023136"/>
    </source>
</evidence>
<dbReference type="OrthoDB" id="9780560at2"/>
<sequence>MLHVALANIKTYARRYIAVILAVAIGTAFLAATLAVNTSTRATLKNSLGDSYKNADLVAFPDWSMASSEGEESKDLSMSNLDDVRKLNGVSTAYAIAYSAGEVHTADNGYTVLTSPVSAEQNLGGMELVEGRAPLRANEVLIDDSHAKDMNVSVGDTISLNSQDTAAKNYTVVGLQRSSTDPQISGYALLGMQEGAWTKFAGKDFVPSSIVVNASGNIDAVQNELKTYFTDQKLKNISVLTADEKVIKDVAALTDGSDQLTMVLLVFALIALVVTGLVVVNTFNVVIAQRTRELALLRTLGAKRKQIRSSVLIEALLIGILASVAGVALAVGLMAGLIKLLHIYVPSMSYATLALSPIGLVIPVIVGILMTVIAASLPARRAMKLAPLAALRPFDSASVKNRAGKLRIIFGLLLTLGGAALLGYGAYKGELPIAFVGGLFSFPGILMLASLFVPSSVYGIGKLVAGRSVAGKLAALNAVRNPGRTTATATALLIGVTLVSMIMVGGQTAKATLNNSIAGEYPVDVTVSLFDQKADPAKTEKLAKEISNIQGVEQSTTFRSATAVIDDPGSSEDAGLQLMAVDPQGFEKVALDPSIVPADGEVVMVSGYLKPGTKTMTLGGETLKVKESKASLYTDIVTFDTLKTLKTVDANSGFMGVLVKVDPKLDSAAIGKLVDQIVETAGVERYMVDGGVVQNAMFSQIIDVLLTIVSALLAVAVLIALIGVANTLSLSVLERTRENSLLRALGLKKKQLRAMLAQEAVLIGGVAALLGLVLGVAYGLLGAQATLSGMGDMSYDIPWLQLAIVLVVSIVAALIASITPGRRASKLSPVEGLAAE</sequence>
<dbReference type="Pfam" id="PF12704">
    <property type="entry name" value="MacB_PCD"/>
    <property type="match status" value="1"/>
</dbReference>
<dbReference type="InterPro" id="IPR050250">
    <property type="entry name" value="Macrolide_Exporter_MacB"/>
</dbReference>
<dbReference type="Proteomes" id="UP000316612">
    <property type="component" value="Unassembled WGS sequence"/>
</dbReference>
<feature type="transmembrane region" description="Helical" evidence="7">
    <location>
        <begin position="433"/>
        <end position="453"/>
    </location>
</feature>
<dbReference type="InterPro" id="IPR025857">
    <property type="entry name" value="MacB_PCD"/>
</dbReference>